<organism evidence="1 2">
    <name type="scientific">Coniosporium tulheliwenetii</name>
    <dbReference type="NCBI Taxonomy" id="3383036"/>
    <lineage>
        <taxon>Eukaryota</taxon>
        <taxon>Fungi</taxon>
        <taxon>Dikarya</taxon>
        <taxon>Ascomycota</taxon>
        <taxon>Pezizomycotina</taxon>
        <taxon>Dothideomycetes</taxon>
        <taxon>Dothideomycetes incertae sedis</taxon>
        <taxon>Coniosporium</taxon>
    </lineage>
</organism>
<dbReference type="EMBL" id="JAPDRP010000029">
    <property type="protein sequence ID" value="KAJ9634940.1"/>
    <property type="molecule type" value="Genomic_DNA"/>
</dbReference>
<reference evidence="1" key="1">
    <citation type="submission" date="2022-10" db="EMBL/GenBank/DDBJ databases">
        <title>Culturing micro-colonial fungi from biological soil crusts in the Mojave desert and describing Neophaeococcomyces mojavensis, and introducing the new genera and species Taxawa tesnikishii.</title>
        <authorList>
            <person name="Kurbessoian T."/>
            <person name="Stajich J.E."/>
        </authorList>
    </citation>
    <scope>NUCLEOTIDE SEQUENCE</scope>
    <source>
        <strain evidence="1">JES_115</strain>
    </source>
</reference>
<comment type="caution">
    <text evidence="1">The sequence shown here is derived from an EMBL/GenBank/DDBJ whole genome shotgun (WGS) entry which is preliminary data.</text>
</comment>
<sequence>MAMPDWPSTGNRPLSLNEHAAQLRTQATKLLEAAGEQKRAFRYQAAAPFIQSTIELCNKVFDQPMPAELKAMLQTVLQTANNIKQDTANIKCTTNNITTTVPATGSASTSPALRSTATWARVASMQAGIPAQAQTISSSSSATEKDRETIVKITDLHMISHLRSHDLKQLKTESTTR</sequence>
<gene>
    <name evidence="1" type="ORF">H2199_008804</name>
</gene>
<evidence type="ECO:0000313" key="1">
    <source>
        <dbReference type="EMBL" id="KAJ9634940.1"/>
    </source>
</evidence>
<proteinExistence type="predicted"/>
<name>A0ACC2YI75_9PEZI</name>
<keyword evidence="2" id="KW-1185">Reference proteome</keyword>
<dbReference type="Proteomes" id="UP001172680">
    <property type="component" value="Unassembled WGS sequence"/>
</dbReference>
<accession>A0ACC2YI75</accession>
<evidence type="ECO:0000313" key="2">
    <source>
        <dbReference type="Proteomes" id="UP001172680"/>
    </source>
</evidence>
<protein>
    <submittedName>
        <fullName evidence="1">Uncharacterized protein</fullName>
    </submittedName>
</protein>